<dbReference type="OrthoDB" id="5868006at2759"/>
<feature type="compositionally biased region" description="Basic and acidic residues" evidence="1">
    <location>
        <begin position="144"/>
        <end position="153"/>
    </location>
</feature>
<keyword evidence="3" id="KW-1185">Reference proteome</keyword>
<evidence type="ECO:0000256" key="1">
    <source>
        <dbReference type="SAM" id="MobiDB-lite"/>
    </source>
</evidence>
<name>A0A368FE36_ANCCA</name>
<accession>A0A368FE36</accession>
<proteinExistence type="predicted"/>
<organism evidence="2 3">
    <name type="scientific">Ancylostoma caninum</name>
    <name type="common">Dog hookworm</name>
    <dbReference type="NCBI Taxonomy" id="29170"/>
    <lineage>
        <taxon>Eukaryota</taxon>
        <taxon>Metazoa</taxon>
        <taxon>Ecdysozoa</taxon>
        <taxon>Nematoda</taxon>
        <taxon>Chromadorea</taxon>
        <taxon>Rhabditida</taxon>
        <taxon>Rhabditina</taxon>
        <taxon>Rhabditomorpha</taxon>
        <taxon>Strongyloidea</taxon>
        <taxon>Ancylostomatidae</taxon>
        <taxon>Ancylostomatinae</taxon>
        <taxon>Ancylostoma</taxon>
    </lineage>
</organism>
<reference evidence="2 3" key="1">
    <citation type="submission" date="2014-10" db="EMBL/GenBank/DDBJ databases">
        <title>Draft genome of the hookworm Ancylostoma caninum.</title>
        <authorList>
            <person name="Mitreva M."/>
        </authorList>
    </citation>
    <scope>NUCLEOTIDE SEQUENCE [LARGE SCALE GENOMIC DNA]</scope>
    <source>
        <strain evidence="2 3">Baltimore</strain>
    </source>
</reference>
<comment type="caution">
    <text evidence="2">The sequence shown here is derived from an EMBL/GenBank/DDBJ whole genome shotgun (WGS) entry which is preliminary data.</text>
</comment>
<dbReference type="EMBL" id="JOJR01002157">
    <property type="protein sequence ID" value="RCN29055.1"/>
    <property type="molecule type" value="Genomic_DNA"/>
</dbReference>
<gene>
    <name evidence="2" type="ORF">ANCCAN_25189</name>
</gene>
<sequence>MKVVGKRLKRNKSFNYVPSDTASTSSRSASVDPYRDEDDDVTPPPGFDETRRPSSGSEKFSESRSESFRGMVANDVPAPEYPPGLEVDGGKDEPTIPPPRSESFRGMVANGVEVPAYPPGLSVEGTEKRPSAAPPSSQPSMGSGKKELSETERTNMDIAQKTYDLLKQNGGGMTVKEIAGIIQLPKTNLRMHERAQVGVAVKAHSETFSLSSMNSGEFL</sequence>
<feature type="compositionally biased region" description="Low complexity" evidence="1">
    <location>
        <begin position="17"/>
        <end position="32"/>
    </location>
</feature>
<evidence type="ECO:0000313" key="3">
    <source>
        <dbReference type="Proteomes" id="UP000252519"/>
    </source>
</evidence>
<dbReference type="Proteomes" id="UP000252519">
    <property type="component" value="Unassembled WGS sequence"/>
</dbReference>
<protein>
    <submittedName>
        <fullName evidence="2">Uncharacterized protein</fullName>
    </submittedName>
</protein>
<dbReference type="AlphaFoldDB" id="A0A368FE36"/>
<evidence type="ECO:0000313" key="2">
    <source>
        <dbReference type="EMBL" id="RCN29055.1"/>
    </source>
</evidence>
<feature type="compositionally biased region" description="Basic residues" evidence="1">
    <location>
        <begin position="1"/>
        <end position="12"/>
    </location>
</feature>
<feature type="region of interest" description="Disordered" evidence="1">
    <location>
        <begin position="1"/>
        <end position="153"/>
    </location>
</feature>